<reference evidence="3 4" key="1">
    <citation type="journal article" date="2011" name="J. Bacteriol.">
        <title>Draft genome sequence of the polycyclic aromatic hydrocarbon-degrading, genetically engineered bioluminescent bioreporter Pseudomonas fluorescens HK44.</title>
        <authorList>
            <person name="Chauhan A."/>
            <person name="Layton A.C."/>
            <person name="Williams D.E."/>
            <person name="Smartt A.E."/>
            <person name="Ripp S."/>
            <person name="Karpinets T.V."/>
            <person name="Brown S.D."/>
            <person name="Sayler G.S."/>
        </authorList>
    </citation>
    <scope>NUCLEOTIDE SEQUENCE [LARGE SCALE GENOMIC DNA]</scope>
    <source>
        <strain evidence="3 4">HK44</strain>
    </source>
</reference>
<feature type="transmembrane region" description="Helical" evidence="1">
    <location>
        <begin position="790"/>
        <end position="806"/>
    </location>
</feature>
<keyword evidence="1" id="KW-1133">Transmembrane helix</keyword>
<dbReference type="AlphaFoldDB" id="A0A010T0L0"/>
<dbReference type="Gene3D" id="3.40.50.12780">
    <property type="entry name" value="N-terminal domain of ligase-like"/>
    <property type="match status" value="1"/>
</dbReference>
<dbReference type="SUPFAM" id="SSF56801">
    <property type="entry name" value="Acetyl-CoA synthetase-like"/>
    <property type="match status" value="1"/>
</dbReference>
<feature type="transmembrane region" description="Helical" evidence="1">
    <location>
        <begin position="838"/>
        <end position="857"/>
    </location>
</feature>
<dbReference type="InterPro" id="IPR009081">
    <property type="entry name" value="PP-bd_ACP"/>
</dbReference>
<dbReference type="Pfam" id="PF00550">
    <property type="entry name" value="PP-binding"/>
    <property type="match status" value="1"/>
</dbReference>
<dbReference type="InterPro" id="IPR036736">
    <property type="entry name" value="ACP-like_sf"/>
</dbReference>
<keyword evidence="1" id="KW-0812">Transmembrane</keyword>
<dbReference type="Pfam" id="PF00501">
    <property type="entry name" value="AMP-binding"/>
    <property type="match status" value="1"/>
</dbReference>
<feature type="transmembrane region" description="Helical" evidence="1">
    <location>
        <begin position="724"/>
        <end position="745"/>
    </location>
</feature>
<dbReference type="HOGENOM" id="CLU_313051_0_0_6"/>
<dbReference type="GO" id="GO:0031177">
    <property type="term" value="F:phosphopantetheine binding"/>
    <property type="evidence" value="ECO:0007669"/>
    <property type="project" value="TreeGrafter"/>
</dbReference>
<dbReference type="SUPFAM" id="SSF47336">
    <property type="entry name" value="ACP-like"/>
    <property type="match status" value="1"/>
</dbReference>
<dbReference type="RefSeq" id="WP_024264656.1">
    <property type="nucleotide sequence ID" value="NZ_AFOY02000002.1"/>
</dbReference>
<gene>
    <name evidence="3" type="ORF">HK44_016025</name>
</gene>
<evidence type="ECO:0000259" key="2">
    <source>
        <dbReference type="PROSITE" id="PS50075"/>
    </source>
</evidence>
<feature type="transmembrane region" description="Helical" evidence="1">
    <location>
        <begin position="679"/>
        <end position="704"/>
    </location>
</feature>
<dbReference type="eggNOG" id="COG1020">
    <property type="taxonomic scope" value="Bacteria"/>
</dbReference>
<dbReference type="EMBL" id="AFOY02000002">
    <property type="protein sequence ID" value="EXF96453.1"/>
    <property type="molecule type" value="Genomic_DNA"/>
</dbReference>
<dbReference type="GO" id="GO:0016747">
    <property type="term" value="F:acyltransferase activity, transferring groups other than amino-acyl groups"/>
    <property type="evidence" value="ECO:0007669"/>
    <property type="project" value="InterPro"/>
</dbReference>
<evidence type="ECO:0000313" key="4">
    <source>
        <dbReference type="Proteomes" id="UP000022611"/>
    </source>
</evidence>
<comment type="caution">
    <text evidence="3">The sequence shown here is derived from an EMBL/GenBank/DDBJ whole genome shotgun (WGS) entry which is preliminary data.</text>
</comment>
<dbReference type="InterPro" id="IPR002656">
    <property type="entry name" value="Acyl_transf_3_dom"/>
</dbReference>
<dbReference type="InterPro" id="IPR020845">
    <property type="entry name" value="AMP-binding_CS"/>
</dbReference>
<dbReference type="InterPro" id="IPR010071">
    <property type="entry name" value="AA_adenyl_dom"/>
</dbReference>
<dbReference type="InterPro" id="IPR025110">
    <property type="entry name" value="AMP-bd_C"/>
</dbReference>
<dbReference type="CDD" id="cd05930">
    <property type="entry name" value="A_NRPS"/>
    <property type="match status" value="1"/>
</dbReference>
<sequence>MQDARPNPTLRLDYCVERPIFMDFLQYARRSPDAIAVISQDATCSYRQLEEVSQGIASFLIGNGATESDRIVIVSSRCAGLVYAMLGASRAGLTFTVADNAYPPARVGQIIRALQPTFVLLCGEATVNLNLEHFEPRAESSYPRVVRIPEIPTESLHEFAFDQRVLPEVDPCHPAYVTFTSGSTGEPKGIATHHAPLVHFIEWHTKRHSLSKDDCFSLLSGLGHDPVYRDVFTPLSIGAKIICPAQSTVIDPSALAAWIHKNGISVIHLTPPLGKLIETGAKINELKFNALRYLFWGGDALSSTLYEQMRVVAPNAVSVNFYGTTETPQAMAYHQVDPEANNATIPLGKGIEGAQLLVVDDSNKLVCEGEVGEILIRSPYLSLGYWGDIAQTRERFVVNPFANVEGDICYRTGDLGTYLSDGSVIFLGRGDNQIKIRGHRIELTEIEGAISRHPRIKQCTALAVNDSSIVKLVAYCISIEPVSSVELREHVSNRLPEYMVPALFVFLDAIPLTPNGKIDKRALPLIVSNTDAAAVHSRQDLSPLALKLADAWSEILEVPRADANLSFVELGGDSLSFVQASMVLEELIGHLPDQWEMTSICDLCELANKTKVSKLSVRAMEVPVFLRVISIIFIVVEHFHIFSKWPVSGETTVLFIISGLSLSRFQFKTISDRGNVRTLVKSVVSIAAPTILYTILIQMLFGRIHWQTVLLISNWFSPNLTGGFAYWYIEVLVQMIIIIGFALSFERVRKTVTSDPFRCLVIASCVLAVAGVMINAYLFDAAALYNRVPQHYLAIMVLGMAINYAISRVQKLIVSAVAVIVLGGQDILAIFSHGLHEFAMREYIDMAVPAVLALIWIRSIPVPSIIARGLALIASSTLFIYLTHFQFQSLARHIVDQPALAVVFAIAGGIGVGYAWNKGVRIVLMRLNGGGKKSSSDTIERVS</sequence>
<evidence type="ECO:0000313" key="3">
    <source>
        <dbReference type="EMBL" id="EXF96453.1"/>
    </source>
</evidence>
<organism evidence="3 4">
    <name type="scientific">Pseudomonas fluorescens HK44</name>
    <dbReference type="NCBI Taxonomy" id="1042209"/>
    <lineage>
        <taxon>Bacteria</taxon>
        <taxon>Pseudomonadati</taxon>
        <taxon>Pseudomonadota</taxon>
        <taxon>Gammaproteobacteria</taxon>
        <taxon>Pseudomonadales</taxon>
        <taxon>Pseudomonadaceae</taxon>
        <taxon>Pseudomonas</taxon>
    </lineage>
</organism>
<dbReference type="Pfam" id="PF01757">
    <property type="entry name" value="Acyl_transf_3"/>
    <property type="match status" value="1"/>
</dbReference>
<dbReference type="PANTHER" id="PTHR45527:SF1">
    <property type="entry name" value="FATTY ACID SYNTHASE"/>
    <property type="match status" value="1"/>
</dbReference>
<dbReference type="PROSITE" id="PS50075">
    <property type="entry name" value="CARRIER"/>
    <property type="match status" value="1"/>
</dbReference>
<dbReference type="GO" id="GO:0044550">
    <property type="term" value="P:secondary metabolite biosynthetic process"/>
    <property type="evidence" value="ECO:0007669"/>
    <property type="project" value="TreeGrafter"/>
</dbReference>
<protein>
    <submittedName>
        <fullName evidence="3">Antibiotic biosynthesis protein</fullName>
    </submittedName>
</protein>
<dbReference type="GO" id="GO:0043041">
    <property type="term" value="P:amino acid activation for nonribosomal peptide biosynthetic process"/>
    <property type="evidence" value="ECO:0007669"/>
    <property type="project" value="TreeGrafter"/>
</dbReference>
<dbReference type="Gene3D" id="3.30.300.30">
    <property type="match status" value="1"/>
</dbReference>
<feature type="transmembrane region" description="Helical" evidence="1">
    <location>
        <begin position="647"/>
        <end position="667"/>
    </location>
</feature>
<dbReference type="GO" id="GO:0005737">
    <property type="term" value="C:cytoplasm"/>
    <property type="evidence" value="ECO:0007669"/>
    <property type="project" value="TreeGrafter"/>
</dbReference>
<dbReference type="PROSITE" id="PS00455">
    <property type="entry name" value="AMP_BINDING"/>
    <property type="match status" value="1"/>
</dbReference>
<dbReference type="Pfam" id="PF13193">
    <property type="entry name" value="AMP-binding_C"/>
    <property type="match status" value="1"/>
</dbReference>
<feature type="transmembrane region" description="Helical" evidence="1">
    <location>
        <begin position="899"/>
        <end position="916"/>
    </location>
</feature>
<dbReference type="PATRIC" id="fig|1042209.11.peg.349"/>
<proteinExistence type="predicted"/>
<feature type="transmembrane region" description="Helical" evidence="1">
    <location>
        <begin position="813"/>
        <end position="832"/>
    </location>
</feature>
<dbReference type="InterPro" id="IPR045851">
    <property type="entry name" value="AMP-bd_C_sf"/>
</dbReference>
<evidence type="ECO:0000256" key="1">
    <source>
        <dbReference type="SAM" id="Phobius"/>
    </source>
</evidence>
<dbReference type="NCBIfam" id="TIGR01733">
    <property type="entry name" value="AA-adenyl-dom"/>
    <property type="match status" value="1"/>
</dbReference>
<dbReference type="Gene3D" id="1.10.1200.10">
    <property type="entry name" value="ACP-like"/>
    <property type="match status" value="1"/>
</dbReference>
<dbReference type="Proteomes" id="UP000022611">
    <property type="component" value="Unassembled WGS sequence"/>
</dbReference>
<dbReference type="InterPro" id="IPR000873">
    <property type="entry name" value="AMP-dep_synth/lig_dom"/>
</dbReference>
<feature type="domain" description="Carrier" evidence="2">
    <location>
        <begin position="539"/>
        <end position="614"/>
    </location>
</feature>
<dbReference type="PANTHER" id="PTHR45527">
    <property type="entry name" value="NONRIBOSOMAL PEPTIDE SYNTHETASE"/>
    <property type="match status" value="1"/>
</dbReference>
<keyword evidence="1" id="KW-0472">Membrane</keyword>
<dbReference type="InterPro" id="IPR042099">
    <property type="entry name" value="ANL_N_sf"/>
</dbReference>
<feature type="transmembrane region" description="Helical" evidence="1">
    <location>
        <begin position="757"/>
        <end position="778"/>
    </location>
</feature>
<feature type="transmembrane region" description="Helical" evidence="1">
    <location>
        <begin position="869"/>
        <end position="887"/>
    </location>
</feature>
<dbReference type="OrthoDB" id="9757559at2"/>
<accession>A0A010T0L0</accession>
<name>A0A010T0L0_PSEFL</name>